<feature type="domain" description="PAC" evidence="12">
    <location>
        <begin position="441"/>
        <end position="493"/>
    </location>
</feature>
<dbReference type="PANTHER" id="PTHR45138">
    <property type="entry name" value="REGULATORY COMPONENTS OF SENSORY TRANSDUCTION SYSTEM"/>
    <property type="match status" value="1"/>
</dbReference>
<comment type="catalytic activity">
    <reaction evidence="9">
        <text>2 GTP = 3',3'-c-di-GMP + 2 diphosphate</text>
        <dbReference type="Rhea" id="RHEA:24898"/>
        <dbReference type="ChEBI" id="CHEBI:33019"/>
        <dbReference type="ChEBI" id="CHEBI:37565"/>
        <dbReference type="ChEBI" id="CHEBI:58805"/>
        <dbReference type="EC" id="2.7.7.65"/>
    </reaction>
</comment>
<evidence type="ECO:0000259" key="13">
    <source>
        <dbReference type="PROSITE" id="PS50887"/>
    </source>
</evidence>
<dbReference type="GO" id="GO:0000160">
    <property type="term" value="P:phosphorelay signal transduction system"/>
    <property type="evidence" value="ECO:0007669"/>
    <property type="project" value="UniProtKB-KW"/>
</dbReference>
<dbReference type="EC" id="2.7.7.65" evidence="2"/>
<dbReference type="InterPro" id="IPR043128">
    <property type="entry name" value="Rev_trsase/Diguanyl_cyclase"/>
</dbReference>
<evidence type="ECO:0000313" key="15">
    <source>
        <dbReference type="Proteomes" id="UP000000602"/>
    </source>
</evidence>
<dbReference type="PROSITE" id="PS50112">
    <property type="entry name" value="PAS"/>
    <property type="match status" value="1"/>
</dbReference>
<proteinExistence type="predicted"/>
<evidence type="ECO:0000256" key="4">
    <source>
        <dbReference type="ARBA" id="ARBA00022679"/>
    </source>
</evidence>
<dbReference type="SMART" id="SM00267">
    <property type="entry name" value="GGDEF"/>
    <property type="match status" value="1"/>
</dbReference>
<dbReference type="Pfam" id="PF00989">
    <property type="entry name" value="PAS"/>
    <property type="match status" value="1"/>
</dbReference>
<evidence type="ECO:0000256" key="3">
    <source>
        <dbReference type="ARBA" id="ARBA00022553"/>
    </source>
</evidence>
<feature type="domain" description="PAS" evidence="11">
    <location>
        <begin position="367"/>
        <end position="438"/>
    </location>
</feature>
<keyword evidence="4" id="KW-0808">Transferase</keyword>
<dbReference type="NCBIfam" id="TIGR00254">
    <property type="entry name" value="GGDEF"/>
    <property type="match status" value="1"/>
</dbReference>
<dbReference type="InterPro" id="IPR000014">
    <property type="entry name" value="PAS"/>
</dbReference>
<dbReference type="GO" id="GO:0006355">
    <property type="term" value="P:regulation of DNA-templated transcription"/>
    <property type="evidence" value="ECO:0007669"/>
    <property type="project" value="InterPro"/>
</dbReference>
<dbReference type="RefSeq" id="WP_011189550.1">
    <property type="nucleotide sequence ID" value="NC_006138.1"/>
</dbReference>
<keyword evidence="15" id="KW-1185">Reference proteome</keyword>
<keyword evidence="8" id="KW-0902">Two-component regulatory system</keyword>
<evidence type="ECO:0000256" key="10">
    <source>
        <dbReference type="SAM" id="Phobius"/>
    </source>
</evidence>
<dbReference type="InterPro" id="IPR029787">
    <property type="entry name" value="Nucleotide_cyclase"/>
</dbReference>
<feature type="domain" description="GGDEF" evidence="13">
    <location>
        <begin position="525"/>
        <end position="658"/>
    </location>
</feature>
<evidence type="ECO:0000256" key="1">
    <source>
        <dbReference type="ARBA" id="ARBA00004370"/>
    </source>
</evidence>
<reference evidence="14" key="1">
    <citation type="journal article" date="2004" name="Environ. Microbiol.">
        <title>The genome of Desulfotalea psychrophila, a sulphate-reducing bacterium from permanently cold Arctic sediments.</title>
        <authorList>
            <person name="Rabus R."/>
            <person name="Ruepp A."/>
            <person name="Frickey T."/>
            <person name="Rattei T."/>
            <person name="Fartmann B."/>
            <person name="Stark M."/>
            <person name="Bauer M."/>
            <person name="Zibat A."/>
            <person name="Lombardot T."/>
            <person name="Becker I."/>
            <person name="Amann J."/>
            <person name="Gellner H."/>
            <person name="Teeling H."/>
            <person name="Leuschner W.D."/>
            <person name="Gloeckner F.-O."/>
            <person name="Lupas A.N."/>
            <person name="Amann R."/>
            <person name="Klenk H.-P."/>
        </authorList>
    </citation>
    <scope>NUCLEOTIDE SEQUENCE</scope>
    <source>
        <strain evidence="14">LSv54</strain>
    </source>
</reference>
<dbReference type="eggNOG" id="COG3829">
    <property type="taxonomic scope" value="Bacteria"/>
</dbReference>
<dbReference type="GO" id="GO:0005886">
    <property type="term" value="C:plasma membrane"/>
    <property type="evidence" value="ECO:0007669"/>
    <property type="project" value="TreeGrafter"/>
</dbReference>
<sequence>MAKNKKAPIQYLFLKAAIPACIIMGIMIFFVHFVQISAEKKLLLAQEQNNIKIGKKIISQSFQSILSDLRYITSSGYLKYFITDQSDSTRNNLEQEFLTIVNTKKIYDQIRYLDPKGMELIRVNKNQEHPTIVAKDLLQNKRDRYYFQDTMTIPCKEIFISPLDLNIEHKQIERPLKPMIRFGMPVCNAQGHKKGIVLSNYLGSNLLDYVRKSLAKEKSQLMLLNDEGYWLLSPKPKDEWGFMFKNDLRFQNSFSEAWKNIQTEAKGQFFTSKGLFTYQIIYPAHEGALANKTPLPVAPGLPALETENYHWILLLHLPQAEIHTILKKHLYWGLLQLGFTCLIIFPLLWLLTKERIRVINARKRMKQANEFSKAIATQIGEGLIVLDFHGNFLMINRMAEKLLGWQEAELFHKHIGLLIPEFKESEKESLLSSTIKANACRRIEPFYIPQKDGQIIPVSLTISPMYNQGTVTGAIIIFQDIAERLLAEEQLKLAASHDSMTGAKNRAELERLMDLEIEQSARKKTACTFLMIDIDYFKKINDSYGHLVGDQVLKEMSHYIRSTLRKSDIFGRYGGEEFVIILPQEDLQHSRKIAERLRLGIKENSLQNNTLKKAMTVSIGLASYPEHGRTSKDILLQADEALYIAKKQGRDRIVTAPENQ</sequence>
<dbReference type="Pfam" id="PF21623">
    <property type="entry name" value="HK_sensor_dom_bact"/>
    <property type="match status" value="1"/>
</dbReference>
<name>Q6AKT7_DESPS</name>
<dbReference type="PROSITE" id="PS50887">
    <property type="entry name" value="GGDEF"/>
    <property type="match status" value="1"/>
</dbReference>
<dbReference type="InterPro" id="IPR029151">
    <property type="entry name" value="Sensor-like_sf"/>
</dbReference>
<dbReference type="EMBL" id="CR522870">
    <property type="protein sequence ID" value="CAG37038.1"/>
    <property type="molecule type" value="Genomic_DNA"/>
</dbReference>
<feature type="transmembrane region" description="Helical" evidence="10">
    <location>
        <begin position="330"/>
        <end position="352"/>
    </location>
</feature>
<dbReference type="InterPro" id="IPR013767">
    <property type="entry name" value="PAS_fold"/>
</dbReference>
<protein>
    <recommendedName>
        <fullName evidence="2">diguanylate cyclase</fullName>
        <ecNumber evidence="2">2.7.7.65</ecNumber>
    </recommendedName>
</protein>
<dbReference type="GO" id="GO:1902201">
    <property type="term" value="P:negative regulation of bacterial-type flagellum-dependent cell motility"/>
    <property type="evidence" value="ECO:0007669"/>
    <property type="project" value="TreeGrafter"/>
</dbReference>
<gene>
    <name evidence="14" type="ordered locus">DP2309</name>
</gene>
<comment type="subcellular location">
    <subcellularLocation>
        <location evidence="1">Membrane</location>
    </subcellularLocation>
</comment>
<feature type="transmembrane region" description="Helical" evidence="10">
    <location>
        <begin position="12"/>
        <end position="34"/>
    </location>
</feature>
<keyword evidence="10" id="KW-0812">Transmembrane</keyword>
<dbReference type="GO" id="GO:0005524">
    <property type="term" value="F:ATP binding"/>
    <property type="evidence" value="ECO:0007669"/>
    <property type="project" value="UniProtKB-KW"/>
</dbReference>
<evidence type="ECO:0000256" key="2">
    <source>
        <dbReference type="ARBA" id="ARBA00012528"/>
    </source>
</evidence>
<dbReference type="Gene3D" id="3.30.450.20">
    <property type="entry name" value="PAS domain"/>
    <property type="match status" value="3"/>
</dbReference>
<keyword evidence="7" id="KW-0067">ATP-binding</keyword>
<accession>Q6AKT7</accession>
<dbReference type="PROSITE" id="PS50113">
    <property type="entry name" value="PAC"/>
    <property type="match status" value="1"/>
</dbReference>
<evidence type="ECO:0000259" key="11">
    <source>
        <dbReference type="PROSITE" id="PS50112"/>
    </source>
</evidence>
<evidence type="ECO:0000313" key="14">
    <source>
        <dbReference type="EMBL" id="CAG37038.1"/>
    </source>
</evidence>
<dbReference type="InterPro" id="IPR000160">
    <property type="entry name" value="GGDEF_dom"/>
</dbReference>
<dbReference type="SUPFAM" id="SSF103190">
    <property type="entry name" value="Sensory domain-like"/>
    <property type="match status" value="2"/>
</dbReference>
<dbReference type="SMART" id="SM00091">
    <property type="entry name" value="PAS"/>
    <property type="match status" value="1"/>
</dbReference>
<dbReference type="GO" id="GO:0016301">
    <property type="term" value="F:kinase activity"/>
    <property type="evidence" value="ECO:0007669"/>
    <property type="project" value="UniProtKB-KW"/>
</dbReference>
<dbReference type="KEGG" id="dps:DP2309"/>
<keyword evidence="10" id="KW-0472">Membrane</keyword>
<dbReference type="SUPFAM" id="SSF55785">
    <property type="entry name" value="PYP-like sensor domain (PAS domain)"/>
    <property type="match status" value="1"/>
</dbReference>
<keyword evidence="10" id="KW-1133">Transmembrane helix</keyword>
<dbReference type="HOGENOM" id="CLU_000445_11_22_7"/>
<dbReference type="eggNOG" id="COG3706">
    <property type="taxonomic scope" value="Bacteria"/>
</dbReference>
<dbReference type="FunFam" id="3.30.70.270:FF:000001">
    <property type="entry name" value="Diguanylate cyclase domain protein"/>
    <property type="match status" value="1"/>
</dbReference>
<evidence type="ECO:0000256" key="9">
    <source>
        <dbReference type="ARBA" id="ARBA00034247"/>
    </source>
</evidence>
<dbReference type="InterPro" id="IPR000700">
    <property type="entry name" value="PAS-assoc_C"/>
</dbReference>
<dbReference type="InterPro" id="IPR048760">
    <property type="entry name" value="VP0354-like_sensor_dom"/>
</dbReference>
<dbReference type="CDD" id="cd00130">
    <property type="entry name" value="PAS"/>
    <property type="match status" value="1"/>
</dbReference>
<dbReference type="PANTHER" id="PTHR45138:SF9">
    <property type="entry name" value="DIGUANYLATE CYCLASE DGCM-RELATED"/>
    <property type="match status" value="1"/>
</dbReference>
<organism evidence="14 15">
    <name type="scientific">Desulfotalea psychrophila (strain LSv54 / DSM 12343)</name>
    <dbReference type="NCBI Taxonomy" id="177439"/>
    <lineage>
        <taxon>Bacteria</taxon>
        <taxon>Pseudomonadati</taxon>
        <taxon>Thermodesulfobacteriota</taxon>
        <taxon>Desulfobulbia</taxon>
        <taxon>Desulfobulbales</taxon>
        <taxon>Desulfocapsaceae</taxon>
        <taxon>Desulfotalea</taxon>
    </lineage>
</organism>
<dbReference type="AlphaFoldDB" id="Q6AKT7"/>
<dbReference type="InterPro" id="IPR035965">
    <property type="entry name" value="PAS-like_dom_sf"/>
</dbReference>
<evidence type="ECO:0000256" key="6">
    <source>
        <dbReference type="ARBA" id="ARBA00022777"/>
    </source>
</evidence>
<keyword evidence="5" id="KW-0547">Nucleotide-binding</keyword>
<dbReference type="InterPro" id="IPR050469">
    <property type="entry name" value="Diguanylate_Cyclase"/>
</dbReference>
<evidence type="ECO:0000256" key="8">
    <source>
        <dbReference type="ARBA" id="ARBA00023012"/>
    </source>
</evidence>
<dbReference type="GO" id="GO:0052621">
    <property type="term" value="F:diguanylate cyclase activity"/>
    <property type="evidence" value="ECO:0007669"/>
    <property type="project" value="UniProtKB-EC"/>
</dbReference>
<dbReference type="Pfam" id="PF00990">
    <property type="entry name" value="GGDEF"/>
    <property type="match status" value="1"/>
</dbReference>
<evidence type="ECO:0000256" key="7">
    <source>
        <dbReference type="ARBA" id="ARBA00022840"/>
    </source>
</evidence>
<dbReference type="Gene3D" id="3.30.70.270">
    <property type="match status" value="1"/>
</dbReference>
<dbReference type="STRING" id="177439.DP2309"/>
<dbReference type="CDD" id="cd01949">
    <property type="entry name" value="GGDEF"/>
    <property type="match status" value="1"/>
</dbReference>
<evidence type="ECO:0000256" key="5">
    <source>
        <dbReference type="ARBA" id="ARBA00022741"/>
    </source>
</evidence>
<keyword evidence="3" id="KW-0597">Phosphoprotein</keyword>
<keyword evidence="6" id="KW-0418">Kinase</keyword>
<evidence type="ECO:0000259" key="12">
    <source>
        <dbReference type="PROSITE" id="PS50113"/>
    </source>
</evidence>
<dbReference type="GO" id="GO:0043709">
    <property type="term" value="P:cell adhesion involved in single-species biofilm formation"/>
    <property type="evidence" value="ECO:0007669"/>
    <property type="project" value="TreeGrafter"/>
</dbReference>
<dbReference type="NCBIfam" id="TIGR00229">
    <property type="entry name" value="sensory_box"/>
    <property type="match status" value="1"/>
</dbReference>
<dbReference type="Proteomes" id="UP000000602">
    <property type="component" value="Chromosome"/>
</dbReference>
<dbReference type="OrthoDB" id="5413461at2"/>
<dbReference type="SUPFAM" id="SSF55073">
    <property type="entry name" value="Nucleotide cyclase"/>
    <property type="match status" value="1"/>
</dbReference>